<proteinExistence type="predicted"/>
<accession>A0ABR9F3C6</accession>
<feature type="domain" description="Helix-hairpin-helix DNA-binding motif class 1" evidence="2">
    <location>
        <begin position="70"/>
        <end position="89"/>
    </location>
</feature>
<gene>
    <name evidence="3" type="ORF">EI168_12795</name>
</gene>
<dbReference type="SUPFAM" id="SSF47781">
    <property type="entry name" value="RuvA domain 2-like"/>
    <property type="match status" value="1"/>
</dbReference>
<reference evidence="3 4" key="1">
    <citation type="submission" date="2020-07" db="EMBL/GenBank/DDBJ databases">
        <title>Halophilic bacteria isolated from french cheeses.</title>
        <authorList>
            <person name="Kothe C.I."/>
            <person name="Farah-Kraiem B."/>
            <person name="Renault P."/>
            <person name="Dridi B."/>
        </authorList>
    </citation>
    <scope>NUCLEOTIDE SEQUENCE [LARGE SCALE GENOMIC DNA]</scope>
    <source>
        <strain evidence="3 4">FME1</strain>
    </source>
</reference>
<feature type="domain" description="Helix-hairpin-helix DNA-binding motif class 1" evidence="2">
    <location>
        <begin position="40"/>
        <end position="59"/>
    </location>
</feature>
<dbReference type="InterPro" id="IPR004509">
    <property type="entry name" value="Competence_ComEA_HhH"/>
</dbReference>
<dbReference type="Gene3D" id="1.10.150.320">
    <property type="entry name" value="Photosystem II 12 kDa extrinsic protein"/>
    <property type="match status" value="1"/>
</dbReference>
<comment type="caution">
    <text evidence="3">The sequence shown here is derived from an EMBL/GenBank/DDBJ whole genome shotgun (WGS) entry which is preliminary data.</text>
</comment>
<dbReference type="Proteomes" id="UP001645039">
    <property type="component" value="Unassembled WGS sequence"/>
</dbReference>
<dbReference type="SMART" id="SM00278">
    <property type="entry name" value="HhH1"/>
    <property type="match status" value="2"/>
</dbReference>
<dbReference type="InterPro" id="IPR051675">
    <property type="entry name" value="Endo/Exo/Phosphatase_dom_1"/>
</dbReference>
<dbReference type="PANTHER" id="PTHR21180:SF32">
    <property type="entry name" value="ENDONUCLEASE_EXONUCLEASE_PHOSPHATASE FAMILY DOMAIN-CONTAINING PROTEIN 1"/>
    <property type="match status" value="1"/>
</dbReference>
<dbReference type="InterPro" id="IPR003583">
    <property type="entry name" value="Hlx-hairpin-Hlx_DNA-bd_motif"/>
</dbReference>
<evidence type="ECO:0000259" key="2">
    <source>
        <dbReference type="SMART" id="SM00278"/>
    </source>
</evidence>
<dbReference type="RefSeq" id="WP_096279154.1">
    <property type="nucleotide sequence ID" value="NZ_CBCSBM010000005.1"/>
</dbReference>
<dbReference type="Pfam" id="PF12836">
    <property type="entry name" value="HHH_3"/>
    <property type="match status" value="1"/>
</dbReference>
<dbReference type="PANTHER" id="PTHR21180">
    <property type="entry name" value="ENDONUCLEASE/EXONUCLEASE/PHOSPHATASE FAMILY DOMAIN-CONTAINING PROTEIN 1"/>
    <property type="match status" value="1"/>
</dbReference>
<keyword evidence="1" id="KW-0732">Signal</keyword>
<evidence type="ECO:0000313" key="3">
    <source>
        <dbReference type="EMBL" id="MBE0400980.1"/>
    </source>
</evidence>
<evidence type="ECO:0000313" key="4">
    <source>
        <dbReference type="Proteomes" id="UP001645039"/>
    </source>
</evidence>
<dbReference type="EMBL" id="RRZD01000011">
    <property type="protein sequence ID" value="MBE0400980.1"/>
    <property type="molecule type" value="Genomic_DNA"/>
</dbReference>
<feature type="chain" id="PRO_5045368161" evidence="1">
    <location>
        <begin position="27"/>
        <end position="94"/>
    </location>
</feature>
<dbReference type="NCBIfam" id="TIGR00426">
    <property type="entry name" value="competence protein ComEA helix-hairpin-helix repeat region"/>
    <property type="match status" value="1"/>
</dbReference>
<keyword evidence="4" id="KW-1185">Reference proteome</keyword>
<name>A0ABR9F3C6_9GAMM</name>
<dbReference type="GO" id="GO:0003677">
    <property type="term" value="F:DNA binding"/>
    <property type="evidence" value="ECO:0007669"/>
    <property type="project" value="UniProtKB-KW"/>
</dbReference>
<evidence type="ECO:0000256" key="1">
    <source>
        <dbReference type="SAM" id="SignalP"/>
    </source>
</evidence>
<dbReference type="InterPro" id="IPR010994">
    <property type="entry name" value="RuvA_2-like"/>
</dbReference>
<feature type="signal peptide" evidence="1">
    <location>
        <begin position="1"/>
        <end position="26"/>
    </location>
</feature>
<keyword evidence="3" id="KW-0238">DNA-binding</keyword>
<organism evidence="3 4">
    <name type="scientific">Halomonas casei</name>
    <dbReference type="NCBI Taxonomy" id="2742613"/>
    <lineage>
        <taxon>Bacteria</taxon>
        <taxon>Pseudomonadati</taxon>
        <taxon>Pseudomonadota</taxon>
        <taxon>Gammaproteobacteria</taxon>
        <taxon>Oceanospirillales</taxon>
        <taxon>Halomonadaceae</taxon>
        <taxon>Halomonas</taxon>
    </lineage>
</organism>
<protein>
    <submittedName>
        <fullName evidence="3">ComEA family DNA-binding protein</fullName>
    </submittedName>
</protein>
<sequence>MNMTLKGMLVALLLSVSLGLSSNVLAQQLAPINVNTADAELLAELPGVGPSRAEAIIEERQASGAFDSADDLTRVSGIGSATVDRMRDQVTFED</sequence>